<dbReference type="OrthoDB" id="7772266at2"/>
<evidence type="ECO:0000256" key="2">
    <source>
        <dbReference type="SAM" id="MobiDB-lite"/>
    </source>
</evidence>
<evidence type="ECO:0000313" key="3">
    <source>
        <dbReference type="EMBL" id="PRH88224.1"/>
    </source>
</evidence>
<feature type="compositionally biased region" description="Polar residues" evidence="2">
    <location>
        <begin position="1"/>
        <end position="14"/>
    </location>
</feature>
<feature type="coiled-coil region" evidence="1">
    <location>
        <begin position="33"/>
        <end position="67"/>
    </location>
</feature>
<protein>
    <submittedName>
        <fullName evidence="3">Uncharacterized protein</fullName>
    </submittedName>
</protein>
<feature type="region of interest" description="Disordered" evidence="2">
    <location>
        <begin position="1"/>
        <end position="20"/>
    </location>
</feature>
<dbReference type="EMBL" id="PUEJ01000003">
    <property type="protein sequence ID" value="PRH88224.1"/>
    <property type="molecule type" value="Genomic_DNA"/>
</dbReference>
<accession>A0A2S9QFV0</accession>
<dbReference type="AlphaFoldDB" id="A0A2S9QFV0"/>
<keyword evidence="1" id="KW-0175">Coiled coil</keyword>
<evidence type="ECO:0000313" key="4">
    <source>
        <dbReference type="Proteomes" id="UP000237682"/>
    </source>
</evidence>
<keyword evidence="4" id="KW-1185">Reference proteome</keyword>
<organism evidence="3 4">
    <name type="scientific">Labrys okinawensis</name>
    <dbReference type="NCBI Taxonomy" id="346911"/>
    <lineage>
        <taxon>Bacteria</taxon>
        <taxon>Pseudomonadati</taxon>
        <taxon>Pseudomonadota</taxon>
        <taxon>Alphaproteobacteria</taxon>
        <taxon>Hyphomicrobiales</taxon>
        <taxon>Xanthobacteraceae</taxon>
        <taxon>Labrys</taxon>
    </lineage>
</organism>
<proteinExistence type="predicted"/>
<comment type="caution">
    <text evidence="3">The sequence shown here is derived from an EMBL/GenBank/DDBJ whole genome shotgun (WGS) entry which is preliminary data.</text>
</comment>
<sequence>MTGLLPNTATNPQPGTIARPTIVSNRVQPPAQCSDNRAKLANLRNLIAAAEREYREMTIELDRLDDEGRIWLVVDLIHKTALASLDLGAAIMQVAGLKTGDAARALADGTQTVSDTFIGTSGVLDGSVSGKDFARTMAQRALTHAKPGTAGQAMAKGQADIALGSWSSIDNITGAQGRSAANSRAAEAGVELAAGLIQRSADTLDAGTAGGSPVAKRVGAAAQIAKAMASYNRELEGAFNRRLEISSGLMATKATMQATLQRAMARYRRDAAELERLLQACI</sequence>
<evidence type="ECO:0000256" key="1">
    <source>
        <dbReference type="SAM" id="Coils"/>
    </source>
</evidence>
<name>A0A2S9QFV0_9HYPH</name>
<reference evidence="3 4" key="1">
    <citation type="submission" date="2018-02" db="EMBL/GenBank/DDBJ databases">
        <title>Whole genome sequencing of endophytic bacterium.</title>
        <authorList>
            <person name="Eedara R."/>
            <person name="Podile A.R."/>
        </authorList>
    </citation>
    <scope>NUCLEOTIDE SEQUENCE [LARGE SCALE GENOMIC DNA]</scope>
    <source>
        <strain evidence="3 4">RP1T</strain>
    </source>
</reference>
<gene>
    <name evidence="3" type="ORF">C5L14_10135</name>
</gene>
<dbReference type="RefSeq" id="WP_105861890.1">
    <property type="nucleotide sequence ID" value="NZ_PUEJ01000003.1"/>
</dbReference>
<dbReference type="Proteomes" id="UP000237682">
    <property type="component" value="Unassembled WGS sequence"/>
</dbReference>